<sequence length="98" mass="11153">MPVDVELLSTTHFPLCKLREPVSRWHLRRLVLLPVSCTLGWWAPCFYIIDDHTGTHAGRNKRRGQQRKQITTTTTTTTKQRLGLWTRALALGGTATGR</sequence>
<protein>
    <submittedName>
        <fullName evidence="2">Uncharacterized protein</fullName>
    </submittedName>
</protein>
<proteinExistence type="predicted"/>
<gene>
    <name evidence="2" type="ORF">EXIGLDRAFT_723057</name>
</gene>
<evidence type="ECO:0000313" key="3">
    <source>
        <dbReference type="Proteomes" id="UP000077266"/>
    </source>
</evidence>
<keyword evidence="3" id="KW-1185">Reference proteome</keyword>
<name>A0A166A2T0_EXIGL</name>
<accession>A0A166A2T0</accession>
<evidence type="ECO:0000313" key="2">
    <source>
        <dbReference type="EMBL" id="KZV88039.1"/>
    </source>
</evidence>
<dbReference type="Proteomes" id="UP000077266">
    <property type="component" value="Unassembled WGS sequence"/>
</dbReference>
<dbReference type="AlphaFoldDB" id="A0A166A2T0"/>
<organism evidence="2 3">
    <name type="scientific">Exidia glandulosa HHB12029</name>
    <dbReference type="NCBI Taxonomy" id="1314781"/>
    <lineage>
        <taxon>Eukaryota</taxon>
        <taxon>Fungi</taxon>
        <taxon>Dikarya</taxon>
        <taxon>Basidiomycota</taxon>
        <taxon>Agaricomycotina</taxon>
        <taxon>Agaricomycetes</taxon>
        <taxon>Auriculariales</taxon>
        <taxon>Exidiaceae</taxon>
        <taxon>Exidia</taxon>
    </lineage>
</organism>
<evidence type="ECO:0000256" key="1">
    <source>
        <dbReference type="SAM" id="MobiDB-lite"/>
    </source>
</evidence>
<feature type="region of interest" description="Disordered" evidence="1">
    <location>
        <begin position="56"/>
        <end position="75"/>
    </location>
</feature>
<dbReference type="InParanoid" id="A0A166A2T0"/>
<dbReference type="EMBL" id="KV426109">
    <property type="protein sequence ID" value="KZV88039.1"/>
    <property type="molecule type" value="Genomic_DNA"/>
</dbReference>
<reference evidence="2 3" key="1">
    <citation type="journal article" date="2016" name="Mol. Biol. Evol.">
        <title>Comparative Genomics of Early-Diverging Mushroom-Forming Fungi Provides Insights into the Origins of Lignocellulose Decay Capabilities.</title>
        <authorList>
            <person name="Nagy L.G."/>
            <person name="Riley R."/>
            <person name="Tritt A."/>
            <person name="Adam C."/>
            <person name="Daum C."/>
            <person name="Floudas D."/>
            <person name="Sun H."/>
            <person name="Yadav J.S."/>
            <person name="Pangilinan J."/>
            <person name="Larsson K.H."/>
            <person name="Matsuura K."/>
            <person name="Barry K."/>
            <person name="Labutti K."/>
            <person name="Kuo R."/>
            <person name="Ohm R.A."/>
            <person name="Bhattacharya S.S."/>
            <person name="Shirouzu T."/>
            <person name="Yoshinaga Y."/>
            <person name="Martin F.M."/>
            <person name="Grigoriev I.V."/>
            <person name="Hibbett D.S."/>
        </authorList>
    </citation>
    <scope>NUCLEOTIDE SEQUENCE [LARGE SCALE GENOMIC DNA]</scope>
    <source>
        <strain evidence="2 3">HHB12029</strain>
    </source>
</reference>